<name>A0A4R7JZ86_9FLAO</name>
<reference evidence="2 3" key="1">
    <citation type="submission" date="2019-03" db="EMBL/GenBank/DDBJ databases">
        <title>Genomic Encyclopedia of Archaeal and Bacterial Type Strains, Phase II (KMG-II): from individual species to whole genera.</title>
        <authorList>
            <person name="Goeker M."/>
        </authorList>
    </citation>
    <scope>NUCLEOTIDE SEQUENCE [LARGE SCALE GENOMIC DNA]</scope>
    <source>
        <strain evidence="2 3">DSM 25233</strain>
    </source>
</reference>
<feature type="transmembrane region" description="Helical" evidence="1">
    <location>
        <begin position="7"/>
        <end position="28"/>
    </location>
</feature>
<dbReference type="Proteomes" id="UP000294749">
    <property type="component" value="Unassembled WGS sequence"/>
</dbReference>
<accession>A0A4R7JZ86</accession>
<keyword evidence="3" id="KW-1185">Reference proteome</keyword>
<feature type="transmembrane region" description="Helical" evidence="1">
    <location>
        <begin position="40"/>
        <end position="57"/>
    </location>
</feature>
<dbReference type="OrthoDB" id="1179363at2"/>
<dbReference type="AlphaFoldDB" id="A0A4R7JZ86"/>
<gene>
    <name evidence="2" type="ORF">CLV90_2965</name>
</gene>
<keyword evidence="1" id="KW-1133">Transmembrane helix</keyword>
<proteinExistence type="predicted"/>
<organism evidence="2 3">
    <name type="scientific">Maribacter spongiicola</name>
    <dbReference type="NCBI Taxonomy" id="1206753"/>
    <lineage>
        <taxon>Bacteria</taxon>
        <taxon>Pseudomonadati</taxon>
        <taxon>Bacteroidota</taxon>
        <taxon>Flavobacteriia</taxon>
        <taxon>Flavobacteriales</taxon>
        <taxon>Flavobacteriaceae</taxon>
        <taxon>Maribacter</taxon>
    </lineage>
</organism>
<dbReference type="RefSeq" id="WP_133688215.1">
    <property type="nucleotide sequence ID" value="NZ_SOAY01000012.1"/>
</dbReference>
<comment type="caution">
    <text evidence="2">The sequence shown here is derived from an EMBL/GenBank/DDBJ whole genome shotgun (WGS) entry which is preliminary data.</text>
</comment>
<evidence type="ECO:0000313" key="2">
    <source>
        <dbReference type="EMBL" id="TDT43841.1"/>
    </source>
</evidence>
<evidence type="ECO:0000256" key="1">
    <source>
        <dbReference type="SAM" id="Phobius"/>
    </source>
</evidence>
<keyword evidence="1" id="KW-0812">Transmembrane</keyword>
<protein>
    <submittedName>
        <fullName evidence="2">Uncharacterized protein</fullName>
    </submittedName>
</protein>
<evidence type="ECO:0000313" key="3">
    <source>
        <dbReference type="Proteomes" id="UP000294749"/>
    </source>
</evidence>
<sequence length="71" mass="8075">MKKPNTAIYIALAIVVVGLVFQFMEMGVFGEDPMPKVTQFNQLFFWTGIAVWALGYMQQEAVKKKDSENDL</sequence>
<dbReference type="EMBL" id="SOAY01000012">
    <property type="protein sequence ID" value="TDT43841.1"/>
    <property type="molecule type" value="Genomic_DNA"/>
</dbReference>
<keyword evidence="1" id="KW-0472">Membrane</keyword>